<dbReference type="AlphaFoldDB" id="A0A238VNU8"/>
<proteinExistence type="predicted"/>
<name>A0A238VNU8_9FLAO</name>
<protein>
    <submittedName>
        <fullName evidence="1">Uncharacterized protein</fullName>
    </submittedName>
</protein>
<accession>A0A238VNU8</accession>
<sequence length="64" mass="7593">MLTFYALQEELVSVFGEVKMFYTLSRKRIKKKGLLYKVNLFKNLIETISNISYEICVLVIRSNR</sequence>
<keyword evidence="2" id="KW-1185">Reference proteome</keyword>
<dbReference type="EMBL" id="FZNY01000001">
    <property type="protein sequence ID" value="SNR35906.1"/>
    <property type="molecule type" value="Genomic_DNA"/>
</dbReference>
<evidence type="ECO:0000313" key="2">
    <source>
        <dbReference type="Proteomes" id="UP000198379"/>
    </source>
</evidence>
<gene>
    <name evidence="1" type="ORF">SAMN06265376_101109</name>
</gene>
<evidence type="ECO:0000313" key="1">
    <source>
        <dbReference type="EMBL" id="SNR35906.1"/>
    </source>
</evidence>
<reference evidence="1 2" key="1">
    <citation type="submission" date="2017-06" db="EMBL/GenBank/DDBJ databases">
        <authorList>
            <person name="Kim H.J."/>
            <person name="Triplett B.A."/>
        </authorList>
    </citation>
    <scope>NUCLEOTIDE SEQUENCE [LARGE SCALE GENOMIC DNA]</scope>
    <source>
        <strain evidence="1 2">DSM 25597</strain>
    </source>
</reference>
<dbReference type="Proteomes" id="UP000198379">
    <property type="component" value="Unassembled WGS sequence"/>
</dbReference>
<organism evidence="1 2">
    <name type="scientific">Dokdonia pacifica</name>
    <dbReference type="NCBI Taxonomy" id="1627892"/>
    <lineage>
        <taxon>Bacteria</taxon>
        <taxon>Pseudomonadati</taxon>
        <taxon>Bacteroidota</taxon>
        <taxon>Flavobacteriia</taxon>
        <taxon>Flavobacteriales</taxon>
        <taxon>Flavobacteriaceae</taxon>
        <taxon>Dokdonia</taxon>
    </lineage>
</organism>